<keyword evidence="4" id="KW-1134">Transmembrane beta strand</keyword>
<evidence type="ECO:0000313" key="16">
    <source>
        <dbReference type="Proteomes" id="UP000005870"/>
    </source>
</evidence>
<dbReference type="InterPro" id="IPR049371">
    <property type="entry name" value="GspD-like_N0"/>
</dbReference>
<evidence type="ECO:0000256" key="10">
    <source>
        <dbReference type="RuleBase" id="RU004004"/>
    </source>
</evidence>
<feature type="domain" description="NolW-like" evidence="13">
    <location>
        <begin position="116"/>
        <end position="176"/>
    </location>
</feature>
<dbReference type="InterPro" id="IPR038591">
    <property type="entry name" value="NolW-like_sf"/>
</dbReference>
<dbReference type="PRINTS" id="PR00811">
    <property type="entry name" value="BCTERIALGSPD"/>
</dbReference>
<dbReference type="Pfam" id="PF21305">
    <property type="entry name" value="type_II_gspD_N0"/>
    <property type="match status" value="1"/>
</dbReference>
<keyword evidence="6" id="KW-0732">Signal</keyword>
<feature type="domain" description="Type II/III secretion system secretin-like" evidence="12">
    <location>
        <begin position="450"/>
        <end position="614"/>
    </location>
</feature>
<evidence type="ECO:0000256" key="3">
    <source>
        <dbReference type="ARBA" id="ARBA00022448"/>
    </source>
</evidence>
<protein>
    <submittedName>
        <fullName evidence="15">Type II secretion system protein D</fullName>
    </submittedName>
</protein>
<dbReference type="Pfam" id="PF03958">
    <property type="entry name" value="Secretin_N"/>
    <property type="match status" value="3"/>
</dbReference>
<organism evidence="15 16">
    <name type="scientific">Pseudoxanthomonas spadix (strain BD-a59)</name>
    <dbReference type="NCBI Taxonomy" id="1045855"/>
    <lineage>
        <taxon>Bacteria</taxon>
        <taxon>Pseudomonadati</taxon>
        <taxon>Pseudomonadota</taxon>
        <taxon>Gammaproteobacteria</taxon>
        <taxon>Lysobacterales</taxon>
        <taxon>Lysobacteraceae</taxon>
        <taxon>Pseudoxanthomonas</taxon>
    </lineage>
</organism>
<dbReference type="InterPro" id="IPR013356">
    <property type="entry name" value="T2SS_GspD"/>
</dbReference>
<feature type="compositionally biased region" description="Pro residues" evidence="11">
    <location>
        <begin position="657"/>
        <end position="675"/>
    </location>
</feature>
<keyword evidence="9" id="KW-0998">Cell outer membrane</keyword>
<dbReference type="STRING" id="1045855.DSC_10965"/>
<evidence type="ECO:0000256" key="9">
    <source>
        <dbReference type="ARBA" id="ARBA00023237"/>
    </source>
</evidence>
<dbReference type="HOGENOM" id="CLU_006756_1_1_6"/>
<evidence type="ECO:0000256" key="5">
    <source>
        <dbReference type="ARBA" id="ARBA00022692"/>
    </source>
</evidence>
<evidence type="ECO:0000256" key="2">
    <source>
        <dbReference type="ARBA" id="ARBA00006980"/>
    </source>
</evidence>
<proteinExistence type="inferred from homology"/>
<dbReference type="GO" id="GO:0009279">
    <property type="term" value="C:cell outer membrane"/>
    <property type="evidence" value="ECO:0007669"/>
    <property type="project" value="UniProtKB-SubCell"/>
</dbReference>
<keyword evidence="3 10" id="KW-0813">Transport</keyword>
<dbReference type="eggNOG" id="COG1450">
    <property type="taxonomic scope" value="Bacteria"/>
</dbReference>
<feature type="compositionally biased region" description="Low complexity" evidence="11">
    <location>
        <begin position="279"/>
        <end position="294"/>
    </location>
</feature>
<dbReference type="PANTHER" id="PTHR30332">
    <property type="entry name" value="PROBABLE GENERAL SECRETION PATHWAY PROTEIN D"/>
    <property type="match status" value="1"/>
</dbReference>
<dbReference type="GO" id="GO:0015627">
    <property type="term" value="C:type II protein secretion system complex"/>
    <property type="evidence" value="ECO:0007669"/>
    <property type="project" value="InterPro"/>
</dbReference>
<dbReference type="InterPro" id="IPR050810">
    <property type="entry name" value="Bact_Secretion_Sys_Channel"/>
</dbReference>
<evidence type="ECO:0000256" key="11">
    <source>
        <dbReference type="SAM" id="MobiDB-lite"/>
    </source>
</evidence>
<feature type="region of interest" description="Disordered" evidence="11">
    <location>
        <begin position="279"/>
        <end position="306"/>
    </location>
</feature>
<evidence type="ECO:0000256" key="8">
    <source>
        <dbReference type="ARBA" id="ARBA00023136"/>
    </source>
</evidence>
<dbReference type="EMBL" id="CP003093">
    <property type="protein sequence ID" value="AER56837.1"/>
    <property type="molecule type" value="Genomic_DNA"/>
</dbReference>
<sequence>MLTLAAVLLVMPGKPAPAQEAQGLNLQEADLRAFIQDVSRATGTTFIVDPRVQGTVTVSRDRAMSESEMLGVLLAVLRANGLVAVPTGAGAYRVVPDDTAAQQPGTYGGSAMGFATEVFALRRIDARIAAETLRPLVGRGGVVLATPQGNSVLVADYADNLRRLRGLVAQIDQDRASIDTVTLRNSSAREMATTINSLFGARGADTASAVLSVLPVESSNSVVVRGDPTLVQRVVQTVLELDRRAERSGDVRVVKLQHANAEQLLPVLQELIGQAPGAANGDASQAAASASPASKDTQVIGPPGGKRPVIARYPGANALIINADPETQRLLTDVITRLDTRREQVLVEAIVVEISDDAARELGVQLLIAGREGSDVPFMATQYPSASPGILPLAAGVIAAQRGRGSSDADNDALDLAGRTALQSLLGLNGGLAGFGGSRGDALFGLIINAVKSDTSSNLLSTPSIMTLDNEEARILVGQEVPITTGEVLGDANTNPFRTTARQDVGIQLEVKPQINTGGGITLFLRQEVSSIAGPVTTGSSDLILNKRELETKVLVDDGAIVALGGLLDQNDRQTVDKIPLLGDIPVVGGLFRNTARARAKTNLMVFIRPTIVRGTQDAQRIAGPRYDYMRDSQVRDPGEQAMLDALVRDYLRTVPPVAPPPGTTVPGPTAPATPPAATSPATPAAEPARAPKPVR</sequence>
<feature type="compositionally biased region" description="Low complexity" evidence="11">
    <location>
        <begin position="676"/>
        <end position="696"/>
    </location>
</feature>
<keyword evidence="5" id="KW-0812">Transmembrane</keyword>
<evidence type="ECO:0000259" key="12">
    <source>
        <dbReference type="Pfam" id="PF00263"/>
    </source>
</evidence>
<feature type="domain" description="GspD-like N0" evidence="14">
    <location>
        <begin position="24"/>
        <end position="94"/>
    </location>
</feature>
<evidence type="ECO:0000256" key="1">
    <source>
        <dbReference type="ARBA" id="ARBA00004442"/>
    </source>
</evidence>
<keyword evidence="16" id="KW-1185">Reference proteome</keyword>
<accession>G7UPM4</accession>
<keyword evidence="8" id="KW-0472">Membrane</keyword>
<reference evidence="15 16" key="1">
    <citation type="journal article" date="2012" name="J. Bacteriol.">
        <title>Complete Genome Sequence of the BTEX-Degrading Bacterium Pseudoxanthomonas spadix BD-a59.</title>
        <authorList>
            <person name="Lee S.H."/>
            <person name="Jin H.M."/>
            <person name="Lee H.J."/>
            <person name="Kim J.M."/>
            <person name="Jeon C.O."/>
        </authorList>
    </citation>
    <scope>NUCLEOTIDE SEQUENCE [LARGE SCALE GENOMIC DNA]</scope>
    <source>
        <strain evidence="15 16">BD-a59</strain>
    </source>
</reference>
<dbReference type="AlphaFoldDB" id="G7UPM4"/>
<gene>
    <name evidence="15" type="ordered locus">DSC_10965</name>
</gene>
<evidence type="ECO:0000256" key="7">
    <source>
        <dbReference type="ARBA" id="ARBA00022927"/>
    </source>
</evidence>
<dbReference type="InterPro" id="IPR005644">
    <property type="entry name" value="NolW-like"/>
</dbReference>
<dbReference type="PRINTS" id="PR01032">
    <property type="entry name" value="PHAGEIV"/>
</dbReference>
<evidence type="ECO:0000256" key="6">
    <source>
        <dbReference type="ARBA" id="ARBA00022729"/>
    </source>
</evidence>
<dbReference type="Pfam" id="PF00263">
    <property type="entry name" value="Secretin"/>
    <property type="match status" value="1"/>
</dbReference>
<dbReference type="GO" id="GO:0015628">
    <property type="term" value="P:protein secretion by the type II secretion system"/>
    <property type="evidence" value="ECO:0007669"/>
    <property type="project" value="InterPro"/>
</dbReference>
<dbReference type="NCBIfam" id="TIGR02517">
    <property type="entry name" value="type_II_gspD"/>
    <property type="match status" value="1"/>
</dbReference>
<feature type="region of interest" description="Disordered" evidence="11">
    <location>
        <begin position="656"/>
        <end position="696"/>
    </location>
</feature>
<evidence type="ECO:0000259" key="13">
    <source>
        <dbReference type="Pfam" id="PF03958"/>
    </source>
</evidence>
<dbReference type="InterPro" id="IPR004846">
    <property type="entry name" value="T2SS/T3SS_dom"/>
</dbReference>
<feature type="domain" description="NolW-like" evidence="13">
    <location>
        <begin position="180"/>
        <end position="246"/>
    </location>
</feature>
<dbReference type="Proteomes" id="UP000005870">
    <property type="component" value="Chromosome"/>
</dbReference>
<keyword evidence="7" id="KW-0653">Protein transport</keyword>
<dbReference type="InterPro" id="IPR001775">
    <property type="entry name" value="GspD/PilQ"/>
</dbReference>
<evidence type="ECO:0000313" key="15">
    <source>
        <dbReference type="EMBL" id="AER56837.1"/>
    </source>
</evidence>
<name>G7UPM4_PSEUP</name>
<dbReference type="PANTHER" id="PTHR30332:SF24">
    <property type="entry name" value="SECRETIN GSPD-RELATED"/>
    <property type="match status" value="1"/>
</dbReference>
<evidence type="ECO:0000256" key="4">
    <source>
        <dbReference type="ARBA" id="ARBA00022452"/>
    </source>
</evidence>
<comment type="subcellular location">
    <subcellularLocation>
        <location evidence="1 10">Cell outer membrane</location>
    </subcellularLocation>
</comment>
<dbReference type="KEGG" id="psd:DSC_10965"/>
<comment type="similarity">
    <text evidence="2">Belongs to the bacterial secretin family. GSP D subfamily.</text>
</comment>
<evidence type="ECO:0000259" key="14">
    <source>
        <dbReference type="Pfam" id="PF21305"/>
    </source>
</evidence>
<feature type="domain" description="NolW-like" evidence="13">
    <location>
        <begin position="251"/>
        <end position="344"/>
    </location>
</feature>
<dbReference type="Gene3D" id="3.30.1370.120">
    <property type="match status" value="3"/>
</dbReference>